<evidence type="ECO:0000256" key="1">
    <source>
        <dbReference type="SAM" id="Coils"/>
    </source>
</evidence>
<accession>A0A843VUB9</accession>
<dbReference type="Proteomes" id="UP000652761">
    <property type="component" value="Unassembled WGS sequence"/>
</dbReference>
<name>A0A843VUB9_COLES</name>
<protein>
    <submittedName>
        <fullName evidence="2">Uncharacterized protein</fullName>
    </submittedName>
</protein>
<proteinExistence type="predicted"/>
<keyword evidence="1" id="KW-0175">Coiled coil</keyword>
<reference evidence="2" key="1">
    <citation type="submission" date="2017-07" db="EMBL/GenBank/DDBJ databases">
        <title>Taro Niue Genome Assembly and Annotation.</title>
        <authorList>
            <person name="Atibalentja N."/>
            <person name="Keating K."/>
            <person name="Fields C.J."/>
        </authorList>
    </citation>
    <scope>NUCLEOTIDE SEQUENCE</scope>
    <source>
        <strain evidence="2">Niue_2</strain>
        <tissue evidence="2">Leaf</tissue>
    </source>
</reference>
<evidence type="ECO:0000313" key="3">
    <source>
        <dbReference type="Proteomes" id="UP000652761"/>
    </source>
</evidence>
<keyword evidence="3" id="KW-1185">Reference proteome</keyword>
<gene>
    <name evidence="2" type="ORF">Taro_031321</name>
</gene>
<organism evidence="2 3">
    <name type="scientific">Colocasia esculenta</name>
    <name type="common">Wild taro</name>
    <name type="synonym">Arum esculentum</name>
    <dbReference type="NCBI Taxonomy" id="4460"/>
    <lineage>
        <taxon>Eukaryota</taxon>
        <taxon>Viridiplantae</taxon>
        <taxon>Streptophyta</taxon>
        <taxon>Embryophyta</taxon>
        <taxon>Tracheophyta</taxon>
        <taxon>Spermatophyta</taxon>
        <taxon>Magnoliopsida</taxon>
        <taxon>Liliopsida</taxon>
        <taxon>Araceae</taxon>
        <taxon>Aroideae</taxon>
        <taxon>Colocasieae</taxon>
        <taxon>Colocasia</taxon>
    </lineage>
</organism>
<evidence type="ECO:0000313" key="2">
    <source>
        <dbReference type="EMBL" id="MQL98606.1"/>
    </source>
</evidence>
<feature type="coiled-coil region" evidence="1">
    <location>
        <begin position="64"/>
        <end position="101"/>
    </location>
</feature>
<dbReference type="EMBL" id="NMUH01002214">
    <property type="protein sequence ID" value="MQL98606.1"/>
    <property type="molecule type" value="Genomic_DNA"/>
</dbReference>
<sequence>MRLLPSLRSELDPEGRISSLEGILHSTIQQRDDLQGLRAELDRAQQMVGGASSSREDPGRSVLEGQLASAAARAEDALAQLQEREQELRTALARTTTLEAEMAKLRLHTEAAEVARWREEAGEASQWCQEVEAAARWQQEAEEAARLRTEAGDLRT</sequence>
<dbReference type="AlphaFoldDB" id="A0A843VUB9"/>
<comment type="caution">
    <text evidence="2">The sequence shown here is derived from an EMBL/GenBank/DDBJ whole genome shotgun (WGS) entry which is preliminary data.</text>
</comment>